<keyword evidence="1" id="KW-0472">Membrane</keyword>
<dbReference type="EMBL" id="CP071880">
    <property type="protein sequence ID" value="QTE53063.1"/>
    <property type="molecule type" value="Genomic_DNA"/>
</dbReference>
<sequence length="106" mass="12030">MENYSAKGFLTILGYTESKTIHLQLMKKNYYIVTLITLTFFVISFLSDIIWSLSPEFIKDFKPSDVMAGGLPFAFFIAYGVISIPSSMLVQKYNEKTILHSVTCLV</sequence>
<keyword evidence="1" id="KW-1133">Transmembrane helix</keyword>
<gene>
    <name evidence="2" type="ORF">DIU31_013315</name>
    <name evidence="3" type="ORF">J3L21_14250</name>
</gene>
<reference evidence="2 4" key="1">
    <citation type="submission" date="2019-08" db="EMBL/GenBank/DDBJ databases">
        <title>Comparative genome analysis confer to the adaptation heavy metal polluted environment.</title>
        <authorList>
            <person name="Li Y."/>
        </authorList>
    </citation>
    <scope>NUCLEOTIDE SEQUENCE [LARGE SCALE GENOMIC DNA]</scope>
    <source>
        <strain evidence="2 4">P2</strain>
    </source>
</reference>
<reference evidence="3 5" key="2">
    <citation type="submission" date="2021-03" db="EMBL/GenBank/DDBJ databases">
        <title>Mucilaginibacter strains isolated from gold and copper mining confer multi heavy-metal resistance.</title>
        <authorList>
            <person name="Li Y."/>
        </authorList>
    </citation>
    <scope>NUCLEOTIDE SEQUENCE [LARGE SCALE GENOMIC DNA]</scope>
    <source>
        <strain evidence="3 5">P2-4</strain>
    </source>
</reference>
<evidence type="ECO:0000313" key="3">
    <source>
        <dbReference type="EMBL" id="QTE53063.1"/>
    </source>
</evidence>
<dbReference type="InterPro" id="IPR036259">
    <property type="entry name" value="MFS_trans_sf"/>
</dbReference>
<evidence type="ECO:0000256" key="1">
    <source>
        <dbReference type="SAM" id="Phobius"/>
    </source>
</evidence>
<dbReference type="EMBL" id="CP043451">
    <property type="protein sequence ID" value="QEM04441.1"/>
    <property type="molecule type" value="Genomic_DNA"/>
</dbReference>
<dbReference type="RefSeq" id="WP_112655245.1">
    <property type="nucleotide sequence ID" value="NZ_CP043451.1"/>
</dbReference>
<evidence type="ECO:0000313" key="5">
    <source>
        <dbReference type="Proteomes" id="UP000663940"/>
    </source>
</evidence>
<name>A0AAE6JFH7_9SPHI</name>
<dbReference type="Proteomes" id="UP000663940">
    <property type="component" value="Chromosome"/>
</dbReference>
<feature type="transmembrane region" description="Helical" evidence="1">
    <location>
        <begin position="30"/>
        <end position="51"/>
    </location>
</feature>
<protein>
    <submittedName>
        <fullName evidence="2">Sugar MFS transporter</fullName>
    </submittedName>
</protein>
<dbReference type="Proteomes" id="UP000250557">
    <property type="component" value="Chromosome"/>
</dbReference>
<keyword evidence="5" id="KW-1185">Reference proteome</keyword>
<dbReference type="AlphaFoldDB" id="A0AAE6JFH7"/>
<dbReference type="Gene3D" id="1.20.1250.20">
    <property type="entry name" value="MFS general substrate transporter like domains"/>
    <property type="match status" value="1"/>
</dbReference>
<evidence type="ECO:0000313" key="2">
    <source>
        <dbReference type="EMBL" id="QEM04441.1"/>
    </source>
</evidence>
<keyword evidence="1" id="KW-0812">Transmembrane</keyword>
<evidence type="ECO:0000313" key="4">
    <source>
        <dbReference type="Proteomes" id="UP000250557"/>
    </source>
</evidence>
<feature type="transmembrane region" description="Helical" evidence="1">
    <location>
        <begin position="71"/>
        <end position="90"/>
    </location>
</feature>
<dbReference type="SUPFAM" id="SSF103473">
    <property type="entry name" value="MFS general substrate transporter"/>
    <property type="match status" value="1"/>
</dbReference>
<proteinExistence type="predicted"/>
<organism evidence="2 4">
    <name type="scientific">Mucilaginibacter rubeus</name>
    <dbReference type="NCBI Taxonomy" id="2027860"/>
    <lineage>
        <taxon>Bacteria</taxon>
        <taxon>Pseudomonadati</taxon>
        <taxon>Bacteroidota</taxon>
        <taxon>Sphingobacteriia</taxon>
        <taxon>Sphingobacteriales</taxon>
        <taxon>Sphingobacteriaceae</taxon>
        <taxon>Mucilaginibacter</taxon>
    </lineage>
</organism>
<accession>A0AAE6JFH7</accession>